<dbReference type="VEuPathDB" id="FungiDB:RhiirFUN_004106"/>
<dbReference type="VEuPathDB" id="FungiDB:FUN_024608"/>
<organism evidence="1 2">
    <name type="scientific">Rhizophagus irregularis</name>
    <dbReference type="NCBI Taxonomy" id="588596"/>
    <lineage>
        <taxon>Eukaryota</taxon>
        <taxon>Fungi</taxon>
        <taxon>Fungi incertae sedis</taxon>
        <taxon>Mucoromycota</taxon>
        <taxon>Glomeromycotina</taxon>
        <taxon>Glomeromycetes</taxon>
        <taxon>Glomerales</taxon>
        <taxon>Glomeraceae</taxon>
        <taxon>Rhizophagus</taxon>
    </lineage>
</organism>
<dbReference type="AlphaFoldDB" id="A0A2I1EWE4"/>
<name>A0A2I1EWE4_9GLOM</name>
<dbReference type="OrthoDB" id="2355936at2759"/>
<evidence type="ECO:0000313" key="2">
    <source>
        <dbReference type="Proteomes" id="UP000232722"/>
    </source>
</evidence>
<accession>A0A2I1EWE4</accession>
<dbReference type="VEuPathDB" id="FungiDB:RhiirA1_397359"/>
<protein>
    <submittedName>
        <fullName evidence="1">Uncharacterized protein</fullName>
    </submittedName>
</protein>
<reference evidence="1 2" key="1">
    <citation type="submission" date="2016-04" db="EMBL/GenBank/DDBJ databases">
        <title>Genome analyses suggest a sexual origin of heterokaryosis in a supposedly ancient asexual fungus.</title>
        <authorList>
            <person name="Ropars J."/>
            <person name="Sedzielewska K."/>
            <person name="Noel J."/>
            <person name="Charron P."/>
            <person name="Farinelli L."/>
            <person name="Marton T."/>
            <person name="Kruger M."/>
            <person name="Pelin A."/>
            <person name="Brachmann A."/>
            <person name="Corradi N."/>
        </authorList>
    </citation>
    <scope>NUCLEOTIDE SEQUENCE [LARGE SCALE GENOMIC DNA]</scope>
    <source>
        <strain evidence="1 2">A5</strain>
    </source>
</reference>
<sequence>MSSSEFCESLYLFEDDEVDSERNFTLKSLGAPVMVHLPVDIFERQKFSKPSSSLLKKPSADEFLSMKREDLKKNLKDFIDVAFPSSTNPYNYLLSSPGPIYNLEKFYFANQKDLKKPPKYKFYYDNFLNSYFCTLKFNDNIEFSDQMPTKILAKLHVAYKALIKIKKQLKDKNEKEKSARRKAEKMKYIKEKLENDILAKIRQDKQLNDQPPKKFYLHPRVQMLWANKEREPEDDNWFMENISKRNFSLFSDFYPTYKSKFISNKRNFDLNEEENVHSHVNKKIKLETEMITQADNIRNKNSRNHFLEEKVFENIFFLTASLVKWSNKEEQVVILKVLSKKLSQH</sequence>
<proteinExistence type="predicted"/>
<gene>
    <name evidence="1" type="ORF">RhiirA5_371279</name>
</gene>
<comment type="caution">
    <text evidence="1">The sequence shown here is derived from an EMBL/GenBank/DDBJ whole genome shotgun (WGS) entry which is preliminary data.</text>
</comment>
<dbReference type="Proteomes" id="UP000232722">
    <property type="component" value="Unassembled WGS sequence"/>
</dbReference>
<evidence type="ECO:0000313" key="1">
    <source>
        <dbReference type="EMBL" id="PKC14657.1"/>
    </source>
</evidence>
<dbReference type="EMBL" id="LLXJ01000124">
    <property type="protein sequence ID" value="PKC14657.1"/>
    <property type="molecule type" value="Genomic_DNA"/>
</dbReference>
<reference evidence="1 2" key="2">
    <citation type="submission" date="2017-09" db="EMBL/GenBank/DDBJ databases">
        <title>Extensive intraspecific genome diversity in a model arbuscular mycorrhizal fungus.</title>
        <authorList>
            <person name="Chen E.C."/>
            <person name="Morin E."/>
            <person name="Beaudet D."/>
            <person name="Noel J."/>
            <person name="Ndikumana S."/>
            <person name="Charron P."/>
            <person name="St-Onge C."/>
            <person name="Giorgi J."/>
            <person name="Grigoriev I.V."/>
            <person name="Roux C."/>
            <person name="Martin F.M."/>
            <person name="Corradi N."/>
        </authorList>
    </citation>
    <scope>NUCLEOTIDE SEQUENCE [LARGE SCALE GENOMIC DNA]</scope>
    <source>
        <strain evidence="1 2">A5</strain>
    </source>
</reference>